<dbReference type="Pfam" id="PF01263">
    <property type="entry name" value="Aldose_epim"/>
    <property type="match status" value="1"/>
</dbReference>
<gene>
    <name evidence="6" type="ORF">GCM10009665_66300</name>
</gene>
<comment type="pathway">
    <text evidence="1 5">Carbohydrate metabolism; hexose metabolism.</text>
</comment>
<evidence type="ECO:0000256" key="5">
    <source>
        <dbReference type="PIRNR" id="PIRNR005096"/>
    </source>
</evidence>
<comment type="similarity">
    <text evidence="2 5">Belongs to the aldose epimerase family.</text>
</comment>
<dbReference type="RefSeq" id="WP_344445851.1">
    <property type="nucleotide sequence ID" value="NZ_BAAALF010000191.1"/>
</dbReference>
<keyword evidence="7" id="KW-1185">Reference proteome</keyword>
<keyword evidence="4 5" id="KW-0119">Carbohydrate metabolism</keyword>
<evidence type="ECO:0000256" key="4">
    <source>
        <dbReference type="ARBA" id="ARBA00023277"/>
    </source>
</evidence>
<evidence type="ECO:0000256" key="1">
    <source>
        <dbReference type="ARBA" id="ARBA00005028"/>
    </source>
</evidence>
<dbReference type="InterPro" id="IPR008183">
    <property type="entry name" value="Aldose_1/G6P_1-epimerase"/>
</dbReference>
<evidence type="ECO:0000313" key="6">
    <source>
        <dbReference type="EMBL" id="GAA1268394.1"/>
    </source>
</evidence>
<accession>A0ABP4HIH6</accession>
<dbReference type="PANTHER" id="PTHR10091">
    <property type="entry name" value="ALDOSE-1-EPIMERASE"/>
    <property type="match status" value="1"/>
</dbReference>
<dbReference type="InterPro" id="IPR011013">
    <property type="entry name" value="Gal_mutarotase_sf_dom"/>
</dbReference>
<dbReference type="EC" id="5.1.3.3" evidence="5"/>
<dbReference type="Proteomes" id="UP001500037">
    <property type="component" value="Unassembled WGS sequence"/>
</dbReference>
<keyword evidence="3 5" id="KW-0413">Isomerase</keyword>
<name>A0ABP4HIH6_9ACTN</name>
<organism evidence="6 7">
    <name type="scientific">Kitasatospora nipponensis</name>
    <dbReference type="NCBI Taxonomy" id="258049"/>
    <lineage>
        <taxon>Bacteria</taxon>
        <taxon>Bacillati</taxon>
        <taxon>Actinomycetota</taxon>
        <taxon>Actinomycetes</taxon>
        <taxon>Kitasatosporales</taxon>
        <taxon>Streptomycetaceae</taxon>
        <taxon>Kitasatospora</taxon>
    </lineage>
</organism>
<comment type="caution">
    <text evidence="6">The sequence shown here is derived from an EMBL/GenBank/DDBJ whole genome shotgun (WGS) entry which is preliminary data.</text>
</comment>
<dbReference type="SUPFAM" id="SSF74650">
    <property type="entry name" value="Galactose mutarotase-like"/>
    <property type="match status" value="1"/>
</dbReference>
<dbReference type="InterPro" id="IPR015443">
    <property type="entry name" value="Aldose_1-epimerase"/>
</dbReference>
<dbReference type="EMBL" id="BAAALF010000191">
    <property type="protein sequence ID" value="GAA1268394.1"/>
    <property type="molecule type" value="Genomic_DNA"/>
</dbReference>
<dbReference type="InterPro" id="IPR014718">
    <property type="entry name" value="GH-type_carb-bd"/>
</dbReference>
<dbReference type="PANTHER" id="PTHR10091:SF0">
    <property type="entry name" value="GALACTOSE MUTAROTASE"/>
    <property type="match status" value="1"/>
</dbReference>
<evidence type="ECO:0000256" key="3">
    <source>
        <dbReference type="ARBA" id="ARBA00023235"/>
    </source>
</evidence>
<dbReference type="InterPro" id="IPR047215">
    <property type="entry name" value="Galactose_mutarotase-like"/>
</dbReference>
<dbReference type="Gene3D" id="2.70.98.10">
    <property type="match status" value="1"/>
</dbReference>
<evidence type="ECO:0000256" key="2">
    <source>
        <dbReference type="ARBA" id="ARBA00006206"/>
    </source>
</evidence>
<protein>
    <recommendedName>
        <fullName evidence="5">Aldose 1-epimerase</fullName>
        <ecNumber evidence="5">5.1.3.3</ecNumber>
    </recommendedName>
</protein>
<reference evidence="7" key="1">
    <citation type="journal article" date="2019" name="Int. J. Syst. Evol. Microbiol.">
        <title>The Global Catalogue of Microorganisms (GCM) 10K type strain sequencing project: providing services to taxonomists for standard genome sequencing and annotation.</title>
        <authorList>
            <consortium name="The Broad Institute Genomics Platform"/>
            <consortium name="The Broad Institute Genome Sequencing Center for Infectious Disease"/>
            <person name="Wu L."/>
            <person name="Ma J."/>
        </authorList>
    </citation>
    <scope>NUCLEOTIDE SEQUENCE [LARGE SCALE GENOMIC DNA]</scope>
    <source>
        <strain evidence="7">JCM 13004</strain>
    </source>
</reference>
<dbReference type="CDD" id="cd09019">
    <property type="entry name" value="galactose_mutarotase_like"/>
    <property type="match status" value="1"/>
</dbReference>
<comment type="catalytic activity">
    <reaction evidence="5">
        <text>alpha-D-glucose = beta-D-glucose</text>
        <dbReference type="Rhea" id="RHEA:10264"/>
        <dbReference type="ChEBI" id="CHEBI:15903"/>
        <dbReference type="ChEBI" id="CHEBI:17925"/>
        <dbReference type="EC" id="5.1.3.3"/>
    </reaction>
</comment>
<dbReference type="NCBIfam" id="NF008277">
    <property type="entry name" value="PRK11055.1"/>
    <property type="match status" value="1"/>
</dbReference>
<evidence type="ECO:0000313" key="7">
    <source>
        <dbReference type="Proteomes" id="UP001500037"/>
    </source>
</evidence>
<sequence>MAQNPGPGVGAATAVAVTHAPMEPGGAGAAIERWTLRAGATEATVLTLGATLHTVSVPDRDGVVAQVLLSPDDLGELLGAGRHYGATVGRYANRIADSKVTVDGVEHRLAPTGHGVTLHGGPDGFLHRMWSAQEVREGERAGVRLHLHSPDGDQGFPGALDVWVDYLLDPAGELSIEYRATTTKPTVVNLTNHAYVNLAGEGRGDVLGHLLTVEADDYTPADARQIPYGPYEPVAGTPFDFTTARPIGEAIGQDHPQLVAAGGYDHNWVLRPRPADGTATRAVLLADPLSGRTLEVLTTEPGVQIYTANGFEGAVSGAAGVPYGRHAGVALETQHFPDSPHHPGFPSTELRPGGEFRSVTVLRFGVS</sequence>
<proteinExistence type="inferred from homology"/>
<dbReference type="PIRSF" id="PIRSF005096">
    <property type="entry name" value="GALM"/>
    <property type="match status" value="1"/>
</dbReference>